<comment type="caution">
    <text evidence="2">The sequence shown here is derived from an EMBL/GenBank/DDBJ whole genome shotgun (WGS) entry which is preliminary data.</text>
</comment>
<dbReference type="AlphaFoldDB" id="A0A839GGZ8"/>
<dbReference type="EMBL" id="JACJIQ010000005">
    <property type="protein sequence ID" value="MBA9076873.1"/>
    <property type="molecule type" value="Genomic_DNA"/>
</dbReference>
<feature type="region of interest" description="Disordered" evidence="1">
    <location>
        <begin position="1"/>
        <end position="30"/>
    </location>
</feature>
<dbReference type="Proteomes" id="UP000563094">
    <property type="component" value="Unassembled WGS sequence"/>
</dbReference>
<sequence length="47" mass="5053">MRVTHHCPSQEGDSLECVDRQVSTSPSAPSMGEYLVTLEDTEVTSAA</sequence>
<reference evidence="2 3" key="1">
    <citation type="submission" date="2020-08" db="EMBL/GenBank/DDBJ databases">
        <title>Genomic Encyclopedia of Type Strains, Phase IV (KMG-IV): sequencing the most valuable type-strain genomes for metagenomic binning, comparative biology and taxonomic classification.</title>
        <authorList>
            <person name="Goeker M."/>
        </authorList>
    </citation>
    <scope>NUCLEOTIDE SEQUENCE [LARGE SCALE GENOMIC DNA]</scope>
    <source>
        <strain evidence="2 3">DSM 29854</strain>
    </source>
</reference>
<name>A0A839GGZ8_9BACT</name>
<organism evidence="2 3">
    <name type="scientific">Rufibacter quisquiliarum</name>
    <dbReference type="NCBI Taxonomy" id="1549639"/>
    <lineage>
        <taxon>Bacteria</taxon>
        <taxon>Pseudomonadati</taxon>
        <taxon>Bacteroidota</taxon>
        <taxon>Cytophagia</taxon>
        <taxon>Cytophagales</taxon>
        <taxon>Hymenobacteraceae</taxon>
        <taxon>Rufibacter</taxon>
    </lineage>
</organism>
<keyword evidence="3" id="KW-1185">Reference proteome</keyword>
<protein>
    <submittedName>
        <fullName evidence="2">Uncharacterized protein</fullName>
    </submittedName>
</protein>
<evidence type="ECO:0000256" key="1">
    <source>
        <dbReference type="SAM" id="MobiDB-lite"/>
    </source>
</evidence>
<evidence type="ECO:0000313" key="2">
    <source>
        <dbReference type="EMBL" id="MBA9076873.1"/>
    </source>
</evidence>
<gene>
    <name evidence="2" type="ORF">FHS90_001581</name>
</gene>
<accession>A0A839GGZ8</accession>
<proteinExistence type="predicted"/>
<evidence type="ECO:0000313" key="3">
    <source>
        <dbReference type="Proteomes" id="UP000563094"/>
    </source>
</evidence>